<name>A0A7I9VJM7_9BACT</name>
<keyword evidence="3" id="KW-1185">Reference proteome</keyword>
<reference evidence="3" key="1">
    <citation type="journal article" date="2020" name="Appl. Environ. Microbiol.">
        <title>Diazotrophic Anaeromyxobacter Isolates from Soils.</title>
        <authorList>
            <person name="Masuda Y."/>
            <person name="Yamanaka H."/>
            <person name="Xu Z.X."/>
            <person name="Shiratori Y."/>
            <person name="Aono T."/>
            <person name="Amachi S."/>
            <person name="Senoo K."/>
            <person name="Itoh H."/>
        </authorList>
    </citation>
    <scope>NUCLEOTIDE SEQUENCE [LARGE SCALE GENOMIC DNA]</scope>
    <source>
        <strain evidence="3">R267</strain>
    </source>
</reference>
<dbReference type="Proteomes" id="UP000503640">
    <property type="component" value="Unassembled WGS sequence"/>
</dbReference>
<evidence type="ECO:0000313" key="3">
    <source>
        <dbReference type="Proteomes" id="UP000503640"/>
    </source>
</evidence>
<sequence length="236" mass="26165">MRFWLYKLTYDNGGAPCAFRSVLSLAICKPRIREWARPGDWIVGFGGRSRPQLRGERLIYMAEVAERLTPCRYYEDAAYAGRPDCIYERKGDGLVWKPGSRFHLYGSGVARDLGPEPHYPKANVLLSTNFRYLGAAGTEDYKAKHPALAAAVEAKGVGQSAYEPGSTIGRELAALQRELWREHADRRVLGHSTEPPEQGGEYVDAGAEGQVATRRGPGCSGPRTIVREHRRRGASC</sequence>
<dbReference type="InterPro" id="IPR041180">
    <property type="entry name" value="Nmad2"/>
</dbReference>
<evidence type="ECO:0000313" key="2">
    <source>
        <dbReference type="EMBL" id="GEJ56612.1"/>
    </source>
</evidence>
<organism evidence="2 3">
    <name type="scientific">Anaeromyxobacter diazotrophicus</name>
    <dbReference type="NCBI Taxonomy" id="2590199"/>
    <lineage>
        <taxon>Bacteria</taxon>
        <taxon>Pseudomonadati</taxon>
        <taxon>Myxococcota</taxon>
        <taxon>Myxococcia</taxon>
        <taxon>Myxococcales</taxon>
        <taxon>Cystobacterineae</taxon>
        <taxon>Anaeromyxobacteraceae</taxon>
        <taxon>Anaeromyxobacter</taxon>
    </lineage>
</organism>
<accession>A0A7I9VJM7</accession>
<dbReference type="Pfam" id="PF18753">
    <property type="entry name" value="Nmad2"/>
    <property type="match status" value="1"/>
</dbReference>
<evidence type="ECO:0000259" key="1">
    <source>
        <dbReference type="Pfam" id="PF18753"/>
    </source>
</evidence>
<gene>
    <name evidence="2" type="ORF">AMYX_13530</name>
</gene>
<dbReference type="AlphaFoldDB" id="A0A7I9VJM7"/>
<dbReference type="EMBL" id="BJTG01000003">
    <property type="protein sequence ID" value="GEJ56612.1"/>
    <property type="molecule type" value="Genomic_DNA"/>
</dbReference>
<comment type="caution">
    <text evidence="2">The sequence shown here is derived from an EMBL/GenBank/DDBJ whole genome shotgun (WGS) entry which is preliminary data.</text>
</comment>
<feature type="domain" description="Nucleotide modification associated" evidence="1">
    <location>
        <begin position="3"/>
        <end position="138"/>
    </location>
</feature>
<protein>
    <recommendedName>
        <fullName evidence="1">Nucleotide modification associated domain-containing protein</fullName>
    </recommendedName>
</protein>
<proteinExistence type="predicted"/>
<dbReference type="RefSeq" id="WP_176064120.1">
    <property type="nucleotide sequence ID" value="NZ_BJTG01000003.1"/>
</dbReference>